<feature type="transmembrane region" description="Helical" evidence="1">
    <location>
        <begin position="331"/>
        <end position="348"/>
    </location>
</feature>
<feature type="transmembrane region" description="Helical" evidence="1">
    <location>
        <begin position="102"/>
        <end position="121"/>
    </location>
</feature>
<dbReference type="Proteomes" id="UP000261079">
    <property type="component" value="Unassembled WGS sequence"/>
</dbReference>
<feature type="transmembrane region" description="Helical" evidence="1">
    <location>
        <begin position="142"/>
        <end position="163"/>
    </location>
</feature>
<feature type="transmembrane region" description="Helical" evidence="1">
    <location>
        <begin position="178"/>
        <end position="202"/>
    </location>
</feature>
<evidence type="ECO:0000313" key="2">
    <source>
        <dbReference type="EMBL" id="RGC05557.1"/>
    </source>
</evidence>
<keyword evidence="1" id="KW-0812">Transmembrane</keyword>
<dbReference type="AlphaFoldDB" id="A0A3E2V4T9"/>
<sequence>MVYFLVIDAVLFLSAWCKPKQSKILFGASIFILWFVMAFRNVNLGGSDAYVYQQWFYTAVPKLSQFEFNPFVFQRDIQAEWGFGWLFTLLASFIKTFAVDYIVFQVFYVTLSFLLLAVILHDMELTVQEKSLFMFSYLSQQMVWFFCVLLRQNLADLLVWYVLEHPFKRHPWLKKILLLYLATLLHTSAYIAIAVILALKIIKRFPIKKVVSGALLLGTILFFAGTKIISFMLAFMAALDPRYGMYLNASGERSNIVNFALRGFFLVLLYLEYRKNASPEGRKYLYISAFCFLIGSIPQALAVRMTEYFVIANHYSIAKFPELFESKSRKLAAILCFAFFFMVFVRFANVNATFLKIYQFNWN</sequence>
<proteinExistence type="predicted"/>
<keyword evidence="1" id="KW-0472">Membrane</keyword>
<dbReference type="EMBL" id="QVEZ01000004">
    <property type="protein sequence ID" value="RGC05557.1"/>
    <property type="molecule type" value="Genomic_DNA"/>
</dbReference>
<dbReference type="Pfam" id="PF14897">
    <property type="entry name" value="EpsG"/>
    <property type="match status" value="1"/>
</dbReference>
<dbReference type="InterPro" id="IPR049458">
    <property type="entry name" value="EpsG-like"/>
</dbReference>
<organism evidence="2 3">
    <name type="scientific">Faecalibacterium prausnitzii</name>
    <dbReference type="NCBI Taxonomy" id="853"/>
    <lineage>
        <taxon>Bacteria</taxon>
        <taxon>Bacillati</taxon>
        <taxon>Bacillota</taxon>
        <taxon>Clostridia</taxon>
        <taxon>Eubacteriales</taxon>
        <taxon>Oscillospiraceae</taxon>
        <taxon>Faecalibacterium</taxon>
    </lineage>
</organism>
<feature type="transmembrane region" description="Helical" evidence="1">
    <location>
        <begin position="285"/>
        <end position="311"/>
    </location>
</feature>
<accession>A0A3E2V4T9</accession>
<keyword evidence="1" id="KW-1133">Transmembrane helix</keyword>
<evidence type="ECO:0008006" key="4">
    <source>
        <dbReference type="Google" id="ProtNLM"/>
    </source>
</evidence>
<gene>
    <name evidence="2" type="ORF">DW905_08000</name>
</gene>
<protein>
    <recommendedName>
        <fullName evidence="4">EpsG family protein</fullName>
    </recommendedName>
</protein>
<evidence type="ECO:0000256" key="1">
    <source>
        <dbReference type="SAM" id="Phobius"/>
    </source>
</evidence>
<name>A0A3E2V4T9_9FIRM</name>
<feature type="transmembrane region" description="Helical" evidence="1">
    <location>
        <begin position="214"/>
        <end position="236"/>
    </location>
</feature>
<comment type="caution">
    <text evidence="2">The sequence shown here is derived from an EMBL/GenBank/DDBJ whole genome shotgun (WGS) entry which is preliminary data.</text>
</comment>
<evidence type="ECO:0000313" key="3">
    <source>
        <dbReference type="Proteomes" id="UP000261079"/>
    </source>
</evidence>
<dbReference type="RefSeq" id="WP_117476391.1">
    <property type="nucleotide sequence ID" value="NZ_QVEZ01000004.1"/>
</dbReference>
<feature type="transmembrane region" description="Helical" evidence="1">
    <location>
        <begin position="24"/>
        <end position="42"/>
    </location>
</feature>
<reference evidence="2 3" key="1">
    <citation type="submission" date="2018-08" db="EMBL/GenBank/DDBJ databases">
        <title>A genome reference for cultivated species of the human gut microbiota.</title>
        <authorList>
            <person name="Zou Y."/>
            <person name="Xue W."/>
            <person name="Luo G."/>
        </authorList>
    </citation>
    <scope>NUCLEOTIDE SEQUENCE [LARGE SCALE GENOMIC DNA]</scope>
    <source>
        <strain evidence="2 3">AM42-11AC</strain>
    </source>
</reference>